<proteinExistence type="predicted"/>
<accession>A0A3P7PLG9</accession>
<gene>
    <name evidence="1" type="ORF">GPUH_LOCUS11668</name>
</gene>
<evidence type="ECO:0000313" key="2">
    <source>
        <dbReference type="Proteomes" id="UP000271098"/>
    </source>
</evidence>
<protein>
    <submittedName>
        <fullName evidence="1">Uncharacterized protein</fullName>
    </submittedName>
</protein>
<keyword evidence="2" id="KW-1185">Reference proteome</keyword>
<name>A0A3P7PLG9_9BILA</name>
<sequence>MLSGYIASSVRAVRNYLYEYGTTNNYALMGTDSYFRSNVCFQQYTEIRRPAARNSEPTVRCPVINRRQHQSHALRQIAHYLDYAEGLADQLVCSFPNAVEDLFEIVATSETAVPDVNLISLENWNRVTLSDHALSLLMQISENVSREKSRFLEAAIRVLKCYAGASTSMLSKPLAFAMMQILASEQNQICFAELNGHLLIARELERSIVTSSYDWATPISAPLMRKLASLSAQVAGSGDPQSSRMPSEMKIDGMFNYAPLCNGEWFDMTLILPYHIVLHEIQIRPHIPALNTAPAAVQVELCSETSLSQWCNLGAPLSTTGFCKIRISTVSYKLPVIAVRLYLKKPPDSTTLSLSQILLLGMNSTSAFANVCPKNTDFVQWLSIMVELCNLKNYCIWEYAPELPGAVVALFLGRPLSGLVYSRISQLLCQIDSEEAKPNSVVELIFLYIDRGNSVTNESLEWLPDLLFRLCAEKLSPWTSDPEKQHKNCVIKQCQMLLGLTTVIAPQNKNKSLRDVLAVLLWTTSCILWHNMNVIERRSDTLAMCTDLAPPLLPSVRLYLKKPPDSTTLSLSQILLLGMNSTSAFANVCPKNTDFVQWLSIMVELCNLKNYCIWEYAPELPGAVVALFLGRPLSGLVYSRISQLLCQIDSEEAKPNSVVELIFLYIDRGNSVTNESLEWLPDLLFRLCAEKLSPWTSDPEKQHKNCVIKQCQMLLGLTTVIAPQNKNKSLRVRYFFRIFVCLVSSFCRHIFL</sequence>
<evidence type="ECO:0000313" key="1">
    <source>
        <dbReference type="EMBL" id="VDN19086.1"/>
    </source>
</evidence>
<dbReference type="EMBL" id="UYRT01078717">
    <property type="protein sequence ID" value="VDN19086.1"/>
    <property type="molecule type" value="Genomic_DNA"/>
</dbReference>
<reference evidence="1 2" key="1">
    <citation type="submission" date="2018-11" db="EMBL/GenBank/DDBJ databases">
        <authorList>
            <consortium name="Pathogen Informatics"/>
        </authorList>
    </citation>
    <scope>NUCLEOTIDE SEQUENCE [LARGE SCALE GENOMIC DNA]</scope>
</reference>
<dbReference type="Proteomes" id="UP000271098">
    <property type="component" value="Unassembled WGS sequence"/>
</dbReference>
<dbReference type="AlphaFoldDB" id="A0A3P7PLG9"/>
<dbReference type="OrthoDB" id="47801at2759"/>
<organism evidence="1 2">
    <name type="scientific">Gongylonema pulchrum</name>
    <dbReference type="NCBI Taxonomy" id="637853"/>
    <lineage>
        <taxon>Eukaryota</taxon>
        <taxon>Metazoa</taxon>
        <taxon>Ecdysozoa</taxon>
        <taxon>Nematoda</taxon>
        <taxon>Chromadorea</taxon>
        <taxon>Rhabditida</taxon>
        <taxon>Spirurina</taxon>
        <taxon>Spiruromorpha</taxon>
        <taxon>Spiruroidea</taxon>
        <taxon>Gongylonematidae</taxon>
        <taxon>Gongylonema</taxon>
    </lineage>
</organism>